<proteinExistence type="predicted"/>
<keyword evidence="3" id="KW-1185">Reference proteome</keyword>
<evidence type="ECO:0000313" key="3">
    <source>
        <dbReference type="Proteomes" id="UP000030816"/>
    </source>
</evidence>
<feature type="compositionally biased region" description="Polar residues" evidence="1">
    <location>
        <begin position="92"/>
        <end position="102"/>
    </location>
</feature>
<dbReference type="AlphaFoldDB" id="A0A0B2WNI5"/>
<feature type="region of interest" description="Disordered" evidence="1">
    <location>
        <begin position="70"/>
        <end position="102"/>
    </location>
</feature>
<name>A0A0B2WNI5_METAS</name>
<dbReference type="EMBL" id="AZHE01000033">
    <property type="protein sequence ID" value="KHN94565.1"/>
    <property type="molecule type" value="Genomic_DNA"/>
</dbReference>
<comment type="caution">
    <text evidence="2">The sequence shown here is derived from an EMBL/GenBank/DDBJ whole genome shotgun (WGS) entry which is preliminary data.</text>
</comment>
<dbReference type="RefSeq" id="XP_040675631.1">
    <property type="nucleotide sequence ID" value="XM_040826418.1"/>
</dbReference>
<sequence>MDVQEPRSAARAKQEAGGRLLLHMLAATYNKWRREEDETGQLCPFIGSDGGNGKPRVLKAPVKLFKSKEQPNRVLSIDSGGVNQRHHDLDSQDATQRGRTSQ</sequence>
<dbReference type="HOGENOM" id="CLU_2278098_0_0_1"/>
<organism evidence="2 3">
    <name type="scientific">Metarhizium album (strain ARSEF 1941)</name>
    <dbReference type="NCBI Taxonomy" id="1081103"/>
    <lineage>
        <taxon>Eukaryota</taxon>
        <taxon>Fungi</taxon>
        <taxon>Dikarya</taxon>
        <taxon>Ascomycota</taxon>
        <taxon>Pezizomycotina</taxon>
        <taxon>Sordariomycetes</taxon>
        <taxon>Hypocreomycetidae</taxon>
        <taxon>Hypocreales</taxon>
        <taxon>Clavicipitaceae</taxon>
        <taxon>Metarhizium</taxon>
    </lineage>
</organism>
<evidence type="ECO:0000313" key="2">
    <source>
        <dbReference type="EMBL" id="KHN94565.1"/>
    </source>
</evidence>
<gene>
    <name evidence="2" type="ORF">MAM_07620</name>
</gene>
<accession>A0A0B2WNI5</accession>
<evidence type="ECO:0000256" key="1">
    <source>
        <dbReference type="SAM" id="MobiDB-lite"/>
    </source>
</evidence>
<dbReference type="GeneID" id="63742075"/>
<dbReference type="Proteomes" id="UP000030816">
    <property type="component" value="Unassembled WGS sequence"/>
</dbReference>
<dbReference type="OrthoDB" id="4939608at2759"/>
<reference evidence="2 3" key="1">
    <citation type="journal article" date="2014" name="Proc. Natl. Acad. Sci. U.S.A.">
        <title>Trajectory and genomic determinants of fungal-pathogen speciation and host adaptation.</title>
        <authorList>
            <person name="Hu X."/>
            <person name="Xiao G."/>
            <person name="Zheng P."/>
            <person name="Shang Y."/>
            <person name="Su Y."/>
            <person name="Zhang X."/>
            <person name="Liu X."/>
            <person name="Zhan S."/>
            <person name="St Leger R.J."/>
            <person name="Wang C."/>
        </authorList>
    </citation>
    <scope>NUCLEOTIDE SEQUENCE [LARGE SCALE GENOMIC DNA]</scope>
    <source>
        <strain evidence="2 3">ARSEF 1941</strain>
    </source>
</reference>
<protein>
    <submittedName>
        <fullName evidence="2">Uncharacterized protein</fullName>
    </submittedName>
</protein>